<dbReference type="AlphaFoldDB" id="A0A9W4TMZ9"/>
<dbReference type="EMBL" id="CAMXCS010000001">
    <property type="protein sequence ID" value="CAI3928278.1"/>
    <property type="molecule type" value="Genomic_DNA"/>
</dbReference>
<feature type="domain" description="NACHT" evidence="1">
    <location>
        <begin position="107"/>
        <end position="218"/>
    </location>
</feature>
<protein>
    <submittedName>
        <fullName evidence="3">NACHT family domain (NACHT)</fullName>
    </submittedName>
</protein>
<dbReference type="SUPFAM" id="SSF52540">
    <property type="entry name" value="P-loop containing nucleoside triphosphate hydrolases"/>
    <property type="match status" value="1"/>
</dbReference>
<dbReference type="PANTHER" id="PTHR46312:SF2">
    <property type="entry name" value="NUCLEOTIDE-BINDING OLIGOMERIZATION DOMAIN-CONTAINING PROTEIN 2-LIKE"/>
    <property type="match status" value="1"/>
</dbReference>
<dbReference type="InterPro" id="IPR007111">
    <property type="entry name" value="NACHT_NTPase"/>
</dbReference>
<comment type="caution">
    <text evidence="3">The sequence shown here is derived from an EMBL/GenBank/DDBJ whole genome shotgun (WGS) entry which is preliminary data.</text>
</comment>
<dbReference type="EMBL" id="CAMXCM010000001">
    <property type="protein sequence ID" value="CAI3932606.1"/>
    <property type="molecule type" value="Genomic_DNA"/>
</dbReference>
<evidence type="ECO:0000313" key="5">
    <source>
        <dbReference type="Proteomes" id="UP001154259"/>
    </source>
</evidence>
<dbReference type="Proteomes" id="UP001154259">
    <property type="component" value="Unassembled WGS sequence"/>
</dbReference>
<evidence type="ECO:0000313" key="3">
    <source>
        <dbReference type="EMBL" id="CAI3932606.1"/>
    </source>
</evidence>
<proteinExistence type="predicted"/>
<organism evidence="3 4">
    <name type="scientific">Commensalibacter communis</name>
    <dbReference type="NCBI Taxonomy" id="2972786"/>
    <lineage>
        <taxon>Bacteria</taxon>
        <taxon>Pseudomonadati</taxon>
        <taxon>Pseudomonadota</taxon>
        <taxon>Alphaproteobacteria</taxon>
        <taxon>Acetobacterales</taxon>
        <taxon>Acetobacteraceae</taxon>
    </lineage>
</organism>
<dbReference type="RefSeq" id="WP_271788816.1">
    <property type="nucleotide sequence ID" value="NZ_CAMXCM010000001.1"/>
</dbReference>
<accession>A0A9W4TMZ9</accession>
<dbReference type="Gene3D" id="3.40.50.300">
    <property type="entry name" value="P-loop containing nucleotide triphosphate hydrolases"/>
    <property type="match status" value="1"/>
</dbReference>
<evidence type="ECO:0000259" key="1">
    <source>
        <dbReference type="PROSITE" id="PS50837"/>
    </source>
</evidence>
<dbReference type="PANTHER" id="PTHR46312">
    <property type="entry name" value="NACHT DOMAIN-CONTAINING PROTEIN"/>
    <property type="match status" value="1"/>
</dbReference>
<evidence type="ECO:0000313" key="4">
    <source>
        <dbReference type="Proteomes" id="UP001154255"/>
    </source>
</evidence>
<dbReference type="PROSITE" id="PS50837">
    <property type="entry name" value="NACHT"/>
    <property type="match status" value="1"/>
</dbReference>
<dbReference type="Proteomes" id="UP001154255">
    <property type="component" value="Unassembled WGS sequence"/>
</dbReference>
<sequence length="638" mass="75281">MDITPSIVAGWAVQAGIRKVVDTSIDKAIKTKWKSIFSKGKTIVEQLSQQETYDIYLEKHLYSTMKMRTIHSADKDVLLNEIYHPLAIKDRENSLLIEDGFVYENNEIINIIGYAGQGKSTILRKIFLEALTYGKKIPFFMELRRIESDDIIKSLNLILNQLRVEAKQEDIENLLESGNILLLLDGFDEVKTEYRNQLLKEIFYLNKKYNTQIIITSRHDTEICREAGVCNFYVEPIKKTDIIAIIEKLDHYQNTDVKDYFNISEILENNQSLVETINTPLLATLFYICYPHLDSIPENTIDFYDRLFVTLYLHHDKSKNYTREKKANLDKNQAYQCFCALCFLSIYENQYDFTETSILEYMKNAVKLINIYDVSAEAIIEDFIGITSIIQRDGYNYIIFLHKSVQEYHAAQFIKFLSIDIKKTIYIQIQRHIRKSRTLYPVIKYLYNFDKNDTLNMIFIPLFKRVELYNYRENKKQIIDKFYTNIIGNLYTGIDSIYIEDKKNMNNVYGLDDYMFFPEIYKEYNTYNCLFSLFIYIKEKTNFHFNFFILNLGKYNFSADVIELCDDFTNDVNDILIRGTCKIISIKELLYHLGQDNSCKEQIGLIIDEMYAFYISGLQNLKRNNDNIMSVFKLENKM</sequence>
<name>A0A9W4TMZ9_9PROT</name>
<dbReference type="InterPro" id="IPR027417">
    <property type="entry name" value="P-loop_NTPase"/>
</dbReference>
<reference evidence="3" key="1">
    <citation type="submission" date="2022-10" db="EMBL/GenBank/DDBJ databases">
        <authorList>
            <person name="Botero Cardona J."/>
        </authorList>
    </citation>
    <scope>NUCLEOTIDE SEQUENCE</scope>
    <source>
        <strain evidence="3">LMG 31819</strain>
        <strain evidence="2">R-53529</strain>
    </source>
</reference>
<evidence type="ECO:0000313" key="2">
    <source>
        <dbReference type="EMBL" id="CAI3928278.1"/>
    </source>
</evidence>
<dbReference type="Pfam" id="PF05729">
    <property type="entry name" value="NACHT"/>
    <property type="match status" value="1"/>
</dbReference>
<keyword evidence="5" id="KW-1185">Reference proteome</keyword>
<gene>
    <name evidence="2" type="ORF">R53529_LOCUS366</name>
    <name evidence="3" type="ORF">R53530_LOCUS735</name>
</gene>